<dbReference type="RefSeq" id="WP_095687440.1">
    <property type="nucleotide sequence ID" value="NZ_JBHRXO010000087.1"/>
</dbReference>
<organism evidence="2 3">
    <name type="scientific">Sphingobium xenophagum</name>
    <dbReference type="NCBI Taxonomy" id="121428"/>
    <lineage>
        <taxon>Bacteria</taxon>
        <taxon>Pseudomonadati</taxon>
        <taxon>Pseudomonadota</taxon>
        <taxon>Alphaproteobacteria</taxon>
        <taxon>Sphingomonadales</taxon>
        <taxon>Sphingomonadaceae</taxon>
        <taxon>Sphingobium</taxon>
    </lineage>
</organism>
<geneLocation type="plasmid" evidence="2 3">
    <name>p1</name>
</geneLocation>
<gene>
    <name evidence="2" type="ORF">CJD35_19045</name>
</gene>
<dbReference type="EMBL" id="CP022747">
    <property type="protein sequence ID" value="ASY46575.1"/>
    <property type="molecule type" value="Genomic_DNA"/>
</dbReference>
<keyword evidence="2" id="KW-0614">Plasmid</keyword>
<protein>
    <submittedName>
        <fullName evidence="2">Uncharacterized protein</fullName>
    </submittedName>
</protein>
<proteinExistence type="predicted"/>
<name>A0A249MZC5_SPHXE</name>
<evidence type="ECO:0000256" key="1">
    <source>
        <dbReference type="SAM" id="MobiDB-lite"/>
    </source>
</evidence>
<evidence type="ECO:0000313" key="3">
    <source>
        <dbReference type="Proteomes" id="UP000217141"/>
    </source>
</evidence>
<evidence type="ECO:0000313" key="2">
    <source>
        <dbReference type="EMBL" id="ASY46575.1"/>
    </source>
</evidence>
<reference evidence="2 3" key="1">
    <citation type="submission" date="2017-08" db="EMBL/GenBank/DDBJ databases">
        <title>Whole Genome Sequence of Sphingobium hydrophobicum C1: Insights into Adaption to the Electronic-waste Contaminated Sediment.</title>
        <authorList>
            <person name="Song D."/>
            <person name="Chen X."/>
            <person name="Xu M."/>
        </authorList>
    </citation>
    <scope>NUCLEOTIDE SEQUENCE [LARGE SCALE GENOMIC DNA]</scope>
    <source>
        <strain evidence="2 3">C1</strain>
        <plasmid evidence="2 3">p1</plasmid>
    </source>
</reference>
<dbReference type="Proteomes" id="UP000217141">
    <property type="component" value="Plasmid p1"/>
</dbReference>
<dbReference type="AlphaFoldDB" id="A0A249MZC5"/>
<dbReference type="KEGG" id="shyd:CJD35_19045"/>
<sequence>MDSHTTPGLWSRDFEAGLAVCAQGTLRFERRGDAGVTIAFVGAAPLSLEAQCPLAGHAVAAIERAYRLRRRWAPPDKSSRPFLRVLLPRVADRASHPQISQRFLEQTALGRPR</sequence>
<accession>A0A249MZC5</accession>
<feature type="region of interest" description="Disordered" evidence="1">
    <location>
        <begin position="94"/>
        <end position="113"/>
    </location>
</feature>